<gene>
    <name evidence="7" type="ORF">CRG98_020136</name>
</gene>
<keyword evidence="3" id="KW-0378">Hydrolase</keyword>
<keyword evidence="8" id="KW-1185">Reference proteome</keyword>
<comment type="similarity">
    <text evidence="2">Belongs to the AAA ATPase family. BCS1 subfamily.</text>
</comment>
<evidence type="ECO:0000256" key="6">
    <source>
        <dbReference type="ARBA" id="ARBA00049360"/>
    </source>
</evidence>
<evidence type="ECO:0000256" key="5">
    <source>
        <dbReference type="ARBA" id="ARBA00022842"/>
    </source>
</evidence>
<evidence type="ECO:0000256" key="3">
    <source>
        <dbReference type="ARBA" id="ARBA00022801"/>
    </source>
</evidence>
<proteinExistence type="inferred from homology"/>
<evidence type="ECO:0000256" key="2">
    <source>
        <dbReference type="ARBA" id="ARBA00007448"/>
    </source>
</evidence>
<sequence length="501" mass="56805">MFRSSSSSSSLPFQMPSTKAVYSAAATAAAAAMIVRSAIKVYMPPELRSYLYSKLQQLLGSLSSQFTIVIEDFDGMNPNELFRAAELYLEPTVSTGTRRYRVSLPKKETKISLVMERNSELVDSFNGVKLKWRLVTKSIKPRHIGGWDPYNPIYVSELRRHELSFDKKHKEMVLTTYLPFVMERSRELTEEKKTLKLFTLRADGRHVGRGNPWQSVNLDHPATFETLAIDLEAKKAIIEDLEKFVKRKELYRKVGKAWKRGYLLYGPPGTGKSSLVAAMANYLNFDIYDLELSEVRSNSALRKALIRTSNRSILVVEDIDCSIKLPDRHGQPTTRVFNHRGRLIREDRGVTLSGLLNFVDGLWSTCGDERIIVFTTNHIDKLDPALLRPGRMDVHIHMSYCTPEGFRTLASNYLGITCHPLFTEVEALILKTRVTPAEVGEQLMRHEDPDPALKGLIEFIEEKQANEDSKAREGGCTAQEARVQGVLEKNESSGQKPFEIF</sequence>
<dbReference type="InterPro" id="IPR025753">
    <property type="entry name" value="AAA_N_dom"/>
</dbReference>
<protein>
    <submittedName>
        <fullName evidence="7">Uncharacterized protein</fullName>
    </submittedName>
</protein>
<dbReference type="SMART" id="SM00382">
    <property type="entry name" value="AAA"/>
    <property type="match status" value="1"/>
</dbReference>
<dbReference type="STRING" id="22663.A0A2I0JT74"/>
<dbReference type="SUPFAM" id="SSF52540">
    <property type="entry name" value="P-loop containing nucleoside triphosphate hydrolases"/>
    <property type="match status" value="1"/>
</dbReference>
<evidence type="ECO:0000313" key="8">
    <source>
        <dbReference type="Proteomes" id="UP000233551"/>
    </source>
</evidence>
<reference evidence="7 8" key="1">
    <citation type="submission" date="2017-11" db="EMBL/GenBank/DDBJ databases">
        <title>De-novo sequencing of pomegranate (Punica granatum L.) genome.</title>
        <authorList>
            <person name="Akparov Z."/>
            <person name="Amiraslanov A."/>
            <person name="Hajiyeva S."/>
            <person name="Abbasov M."/>
            <person name="Kaur K."/>
            <person name="Hamwieh A."/>
            <person name="Solovyev V."/>
            <person name="Salamov A."/>
            <person name="Braich B."/>
            <person name="Kosarev P."/>
            <person name="Mahmoud A."/>
            <person name="Hajiyev E."/>
            <person name="Babayeva S."/>
            <person name="Izzatullayeva V."/>
            <person name="Mammadov A."/>
            <person name="Mammadov A."/>
            <person name="Sharifova S."/>
            <person name="Ojaghi J."/>
            <person name="Eynullazada K."/>
            <person name="Bayramov B."/>
            <person name="Abdulazimova A."/>
            <person name="Shahmuradov I."/>
        </authorList>
    </citation>
    <scope>NUCLEOTIDE SEQUENCE [LARGE SCALE GENOMIC DNA]</scope>
    <source>
        <strain evidence="8">cv. AG2017</strain>
        <tissue evidence="7">Leaf</tissue>
    </source>
</reference>
<dbReference type="InterPro" id="IPR003960">
    <property type="entry name" value="ATPase_AAA_CS"/>
</dbReference>
<dbReference type="Proteomes" id="UP000233551">
    <property type="component" value="Unassembled WGS sequence"/>
</dbReference>
<dbReference type="Gene3D" id="6.10.280.40">
    <property type="match status" value="1"/>
</dbReference>
<evidence type="ECO:0000256" key="1">
    <source>
        <dbReference type="ARBA" id="ARBA00001946"/>
    </source>
</evidence>
<dbReference type="InterPro" id="IPR027417">
    <property type="entry name" value="P-loop_NTPase"/>
</dbReference>
<dbReference type="Gene3D" id="3.40.50.300">
    <property type="entry name" value="P-loop containing nucleotide triphosphate hydrolases"/>
    <property type="match status" value="1"/>
</dbReference>
<evidence type="ECO:0000256" key="4">
    <source>
        <dbReference type="ARBA" id="ARBA00022840"/>
    </source>
</evidence>
<comment type="caution">
    <text evidence="7">The sequence shown here is derived from an EMBL/GenBank/DDBJ whole genome shotgun (WGS) entry which is preliminary data.</text>
</comment>
<evidence type="ECO:0000313" key="7">
    <source>
        <dbReference type="EMBL" id="PKI59505.1"/>
    </source>
</evidence>
<keyword evidence="4" id="KW-0067">ATP-binding</keyword>
<comment type="cofactor">
    <cofactor evidence="1">
        <name>Mg(2+)</name>
        <dbReference type="ChEBI" id="CHEBI:18420"/>
    </cofactor>
</comment>
<dbReference type="InterPro" id="IPR050747">
    <property type="entry name" value="Mitochondrial_chaperone_BCS1"/>
</dbReference>
<dbReference type="Pfam" id="PF00004">
    <property type="entry name" value="AAA"/>
    <property type="match status" value="1"/>
</dbReference>
<dbReference type="GO" id="GO:0006950">
    <property type="term" value="P:response to stress"/>
    <property type="evidence" value="ECO:0007669"/>
    <property type="project" value="UniProtKB-ARBA"/>
</dbReference>
<dbReference type="OrthoDB" id="10251412at2759"/>
<dbReference type="PANTHER" id="PTHR23070">
    <property type="entry name" value="BCS1 AAA-TYPE ATPASE"/>
    <property type="match status" value="1"/>
</dbReference>
<dbReference type="InterPro" id="IPR058017">
    <property type="entry name" value="At3g28540-like_C"/>
</dbReference>
<dbReference type="PROSITE" id="PS00674">
    <property type="entry name" value="AAA"/>
    <property type="match status" value="1"/>
</dbReference>
<dbReference type="Pfam" id="PF25568">
    <property type="entry name" value="AAA_lid_At3g28540"/>
    <property type="match status" value="1"/>
</dbReference>
<accession>A0A2I0JT74</accession>
<name>A0A2I0JT74_PUNGR</name>
<organism evidence="7 8">
    <name type="scientific">Punica granatum</name>
    <name type="common">Pomegranate</name>
    <dbReference type="NCBI Taxonomy" id="22663"/>
    <lineage>
        <taxon>Eukaryota</taxon>
        <taxon>Viridiplantae</taxon>
        <taxon>Streptophyta</taxon>
        <taxon>Embryophyta</taxon>
        <taxon>Tracheophyta</taxon>
        <taxon>Spermatophyta</taxon>
        <taxon>Magnoliopsida</taxon>
        <taxon>eudicotyledons</taxon>
        <taxon>Gunneridae</taxon>
        <taxon>Pentapetalae</taxon>
        <taxon>rosids</taxon>
        <taxon>malvids</taxon>
        <taxon>Myrtales</taxon>
        <taxon>Lythraceae</taxon>
        <taxon>Punica</taxon>
    </lineage>
</organism>
<dbReference type="GeneID" id="116204555"/>
<dbReference type="InterPro" id="IPR003593">
    <property type="entry name" value="AAA+_ATPase"/>
</dbReference>
<comment type="catalytic activity">
    <reaction evidence="6">
        <text>ATP + H2O = ADP + phosphate + H(+)</text>
        <dbReference type="Rhea" id="RHEA:13065"/>
        <dbReference type="ChEBI" id="CHEBI:15377"/>
        <dbReference type="ChEBI" id="CHEBI:15378"/>
        <dbReference type="ChEBI" id="CHEBI:30616"/>
        <dbReference type="ChEBI" id="CHEBI:43474"/>
        <dbReference type="ChEBI" id="CHEBI:456216"/>
    </reaction>
</comment>
<keyword evidence="4" id="KW-0547">Nucleotide-binding</keyword>
<dbReference type="AlphaFoldDB" id="A0A2I0JT74"/>
<keyword evidence="5" id="KW-0460">Magnesium</keyword>
<dbReference type="Pfam" id="PF14363">
    <property type="entry name" value="AAA_assoc"/>
    <property type="match status" value="1"/>
</dbReference>
<dbReference type="InterPro" id="IPR003959">
    <property type="entry name" value="ATPase_AAA_core"/>
</dbReference>
<dbReference type="CDD" id="cd19510">
    <property type="entry name" value="RecA-like_BCS1"/>
    <property type="match status" value="1"/>
</dbReference>
<dbReference type="EMBL" id="PGOL01001269">
    <property type="protein sequence ID" value="PKI59505.1"/>
    <property type="molecule type" value="Genomic_DNA"/>
</dbReference>
<dbReference type="GO" id="GO:0005524">
    <property type="term" value="F:ATP binding"/>
    <property type="evidence" value="ECO:0007669"/>
    <property type="project" value="UniProtKB-KW"/>
</dbReference>
<dbReference type="GO" id="GO:0016887">
    <property type="term" value="F:ATP hydrolysis activity"/>
    <property type="evidence" value="ECO:0007669"/>
    <property type="project" value="InterPro"/>
</dbReference>